<feature type="transmembrane region" description="Helical" evidence="6">
    <location>
        <begin position="150"/>
        <end position="172"/>
    </location>
</feature>
<dbReference type="RefSeq" id="WP_197310454.1">
    <property type="nucleotide sequence ID" value="NZ_JADZLT010000042.1"/>
</dbReference>
<feature type="transmembrane region" description="Helical" evidence="6">
    <location>
        <begin position="283"/>
        <end position="301"/>
    </location>
</feature>
<feature type="transmembrane region" description="Helical" evidence="6">
    <location>
        <begin position="224"/>
        <end position="243"/>
    </location>
</feature>
<evidence type="ECO:0000259" key="7">
    <source>
        <dbReference type="Pfam" id="PF00892"/>
    </source>
</evidence>
<accession>A0A931I144</accession>
<keyword evidence="9" id="KW-1185">Reference proteome</keyword>
<keyword evidence="5 6" id="KW-0472">Membrane</keyword>
<dbReference type="PANTHER" id="PTHR32322">
    <property type="entry name" value="INNER MEMBRANE TRANSPORTER"/>
    <property type="match status" value="1"/>
</dbReference>
<evidence type="ECO:0000256" key="1">
    <source>
        <dbReference type="ARBA" id="ARBA00004141"/>
    </source>
</evidence>
<sequence length="310" mass="32356">MWIGILAGISTGALWGITFIAAAAVAPFTAIDIAIGRYIVFGIASIAVLFVTRRSAAMTPRQRRIGLLLGAFGYSSYFLALSLSVSYAGASIPPLVIGLMPVAVALIANARDRSVPWRPLIPALVLIFAGLVAVNVGVFTQPVAGTPAEIAIGLGLSFLCLVIWVVFALINGAVMSAPDAPPTAAWSAIQGLGAMVGGLALIPFGAASSGFAHYPLTAPETLNFLGWALLMGLVGSWFAGWCWMEASKRLPVALIGQLIVSETLFGLAFGFAYEGRWPIPAEWFGAALQFAGVAAAIRLFTKHRRPAATA</sequence>
<feature type="transmembrane region" description="Helical" evidence="6">
    <location>
        <begin position="91"/>
        <end position="108"/>
    </location>
</feature>
<comment type="similarity">
    <text evidence="2">Belongs to the EamA transporter family.</text>
</comment>
<evidence type="ECO:0000313" key="8">
    <source>
        <dbReference type="EMBL" id="MBH0237363.1"/>
    </source>
</evidence>
<feature type="transmembrane region" description="Helical" evidence="6">
    <location>
        <begin position="65"/>
        <end position="85"/>
    </location>
</feature>
<feature type="transmembrane region" description="Helical" evidence="6">
    <location>
        <begin position="33"/>
        <end position="53"/>
    </location>
</feature>
<name>A0A931I144_9HYPH</name>
<feature type="transmembrane region" description="Helical" evidence="6">
    <location>
        <begin position="250"/>
        <end position="271"/>
    </location>
</feature>
<keyword evidence="3 6" id="KW-0812">Transmembrane</keyword>
<dbReference type="InterPro" id="IPR050638">
    <property type="entry name" value="AA-Vitamin_Transporters"/>
</dbReference>
<organism evidence="8 9">
    <name type="scientific">Methylobrevis albus</name>
    <dbReference type="NCBI Taxonomy" id="2793297"/>
    <lineage>
        <taxon>Bacteria</taxon>
        <taxon>Pseudomonadati</taxon>
        <taxon>Pseudomonadota</taxon>
        <taxon>Alphaproteobacteria</taxon>
        <taxon>Hyphomicrobiales</taxon>
        <taxon>Pleomorphomonadaceae</taxon>
        <taxon>Methylobrevis</taxon>
    </lineage>
</organism>
<reference evidence="8" key="1">
    <citation type="submission" date="2020-12" db="EMBL/GenBank/DDBJ databases">
        <title>Methylobrevis albus sp. nov., isolated from fresh water lack sediment.</title>
        <authorList>
            <person name="Zou Q."/>
        </authorList>
    </citation>
    <scope>NUCLEOTIDE SEQUENCE</scope>
    <source>
        <strain evidence="8">L22</strain>
    </source>
</reference>
<evidence type="ECO:0000256" key="2">
    <source>
        <dbReference type="ARBA" id="ARBA00007362"/>
    </source>
</evidence>
<dbReference type="SUPFAM" id="SSF103481">
    <property type="entry name" value="Multidrug resistance efflux transporter EmrE"/>
    <property type="match status" value="1"/>
</dbReference>
<dbReference type="InterPro" id="IPR000620">
    <property type="entry name" value="EamA_dom"/>
</dbReference>
<feature type="transmembrane region" description="Helical" evidence="6">
    <location>
        <begin position="184"/>
        <end position="204"/>
    </location>
</feature>
<dbReference type="PANTHER" id="PTHR32322:SF2">
    <property type="entry name" value="EAMA DOMAIN-CONTAINING PROTEIN"/>
    <property type="match status" value="1"/>
</dbReference>
<evidence type="ECO:0000256" key="5">
    <source>
        <dbReference type="ARBA" id="ARBA00023136"/>
    </source>
</evidence>
<dbReference type="GO" id="GO:0016020">
    <property type="term" value="C:membrane"/>
    <property type="evidence" value="ECO:0007669"/>
    <property type="project" value="UniProtKB-SubCell"/>
</dbReference>
<gene>
    <name evidence="8" type="ORF">I5731_05970</name>
</gene>
<dbReference type="EMBL" id="JADZLT010000042">
    <property type="protein sequence ID" value="MBH0237363.1"/>
    <property type="molecule type" value="Genomic_DNA"/>
</dbReference>
<dbReference type="InterPro" id="IPR037185">
    <property type="entry name" value="EmrE-like"/>
</dbReference>
<feature type="transmembrane region" description="Helical" evidence="6">
    <location>
        <begin position="120"/>
        <end position="138"/>
    </location>
</feature>
<keyword evidence="4 6" id="KW-1133">Transmembrane helix</keyword>
<evidence type="ECO:0000256" key="6">
    <source>
        <dbReference type="SAM" id="Phobius"/>
    </source>
</evidence>
<dbReference type="Pfam" id="PF00892">
    <property type="entry name" value="EamA"/>
    <property type="match status" value="1"/>
</dbReference>
<dbReference type="AlphaFoldDB" id="A0A931I144"/>
<protein>
    <submittedName>
        <fullName evidence="8">DMT family transporter</fullName>
    </submittedName>
</protein>
<evidence type="ECO:0000313" key="9">
    <source>
        <dbReference type="Proteomes" id="UP000631694"/>
    </source>
</evidence>
<evidence type="ECO:0000256" key="4">
    <source>
        <dbReference type="ARBA" id="ARBA00022989"/>
    </source>
</evidence>
<feature type="domain" description="EamA" evidence="7">
    <location>
        <begin position="3"/>
        <end position="135"/>
    </location>
</feature>
<evidence type="ECO:0000256" key="3">
    <source>
        <dbReference type="ARBA" id="ARBA00022692"/>
    </source>
</evidence>
<comment type="subcellular location">
    <subcellularLocation>
        <location evidence="1">Membrane</location>
        <topology evidence="1">Multi-pass membrane protein</topology>
    </subcellularLocation>
</comment>
<comment type="caution">
    <text evidence="8">The sequence shown here is derived from an EMBL/GenBank/DDBJ whole genome shotgun (WGS) entry which is preliminary data.</text>
</comment>
<proteinExistence type="inferred from homology"/>
<dbReference type="Proteomes" id="UP000631694">
    <property type="component" value="Unassembled WGS sequence"/>
</dbReference>